<keyword evidence="3" id="KW-1003">Cell membrane</keyword>
<accession>A0A1X6YLN1</accession>
<feature type="transmembrane region" description="Helical" evidence="7">
    <location>
        <begin position="73"/>
        <end position="91"/>
    </location>
</feature>
<keyword evidence="6 7" id="KW-0472">Membrane</keyword>
<keyword evidence="5 7" id="KW-1133">Transmembrane helix</keyword>
<gene>
    <name evidence="8" type="ORF">ROH8110_01004</name>
</gene>
<dbReference type="Proteomes" id="UP000193207">
    <property type="component" value="Unassembled WGS sequence"/>
</dbReference>
<feature type="transmembrane region" description="Helical" evidence="7">
    <location>
        <begin position="181"/>
        <end position="199"/>
    </location>
</feature>
<sequence length="209" mass="22151">MDSAFLITAFVTLFVIIDPIGMTPLFVALTQGMNSARRRSIALRACITAAFILIAFAAFGEAVLGFIGISMPAFRIAGGILLFLTALDMLFERRSKRRKSQADEAEEEDDNDDPSIFPLAIPLIAGPGSITSVILLAGQRPGIEGLALVIGVMLCVVAMVLVLFLFAGILERALGRVGINVVTRLLGMLLAALAVQFVLDGLRGFGLAA</sequence>
<dbReference type="Pfam" id="PF01914">
    <property type="entry name" value="MarC"/>
    <property type="match status" value="1"/>
</dbReference>
<dbReference type="RefSeq" id="WP_085816587.1">
    <property type="nucleotide sequence ID" value="NZ_FWFU01000001.1"/>
</dbReference>
<name>A0A1X6YLN1_9RHOB</name>
<keyword evidence="4 7" id="KW-0812">Transmembrane</keyword>
<dbReference type="PANTHER" id="PTHR33508">
    <property type="entry name" value="UPF0056 MEMBRANE PROTEIN YHCE"/>
    <property type="match status" value="1"/>
</dbReference>
<reference evidence="8 9" key="1">
    <citation type="submission" date="2017-03" db="EMBL/GenBank/DDBJ databases">
        <authorList>
            <person name="Afonso C.L."/>
            <person name="Miller P.J."/>
            <person name="Scott M.A."/>
            <person name="Spackman E."/>
            <person name="Goraichik I."/>
            <person name="Dimitrov K.M."/>
            <person name="Suarez D.L."/>
            <person name="Swayne D.E."/>
        </authorList>
    </citation>
    <scope>NUCLEOTIDE SEQUENCE [LARGE SCALE GENOMIC DNA]</scope>
    <source>
        <strain evidence="8 9">CECT 8110</strain>
    </source>
</reference>
<dbReference type="EMBL" id="FWFU01000001">
    <property type="protein sequence ID" value="SLN24165.1"/>
    <property type="molecule type" value="Genomic_DNA"/>
</dbReference>
<feature type="transmembrane region" description="Helical" evidence="7">
    <location>
        <begin position="116"/>
        <end position="139"/>
    </location>
</feature>
<comment type="subcellular location">
    <subcellularLocation>
        <location evidence="1 7">Cell membrane</location>
        <topology evidence="1 7">Multi-pass membrane protein</topology>
    </subcellularLocation>
</comment>
<feature type="transmembrane region" description="Helical" evidence="7">
    <location>
        <begin position="41"/>
        <end position="67"/>
    </location>
</feature>
<comment type="similarity">
    <text evidence="2 7">Belongs to the UPF0056 (MarC) family.</text>
</comment>
<evidence type="ECO:0000256" key="1">
    <source>
        <dbReference type="ARBA" id="ARBA00004651"/>
    </source>
</evidence>
<evidence type="ECO:0000256" key="6">
    <source>
        <dbReference type="ARBA" id="ARBA00023136"/>
    </source>
</evidence>
<evidence type="ECO:0000256" key="3">
    <source>
        <dbReference type="ARBA" id="ARBA00022475"/>
    </source>
</evidence>
<dbReference type="GO" id="GO:0005886">
    <property type="term" value="C:plasma membrane"/>
    <property type="evidence" value="ECO:0007669"/>
    <property type="project" value="UniProtKB-SubCell"/>
</dbReference>
<evidence type="ECO:0000256" key="7">
    <source>
        <dbReference type="RuleBase" id="RU362048"/>
    </source>
</evidence>
<feature type="transmembrane region" description="Helical" evidence="7">
    <location>
        <begin position="145"/>
        <end position="169"/>
    </location>
</feature>
<dbReference type="AlphaFoldDB" id="A0A1X6YLN1"/>
<dbReference type="NCBIfam" id="TIGR00427">
    <property type="entry name" value="NAAT family transporter"/>
    <property type="match status" value="1"/>
</dbReference>
<dbReference type="OrthoDB" id="21094at2"/>
<proteinExistence type="inferred from homology"/>
<evidence type="ECO:0000256" key="2">
    <source>
        <dbReference type="ARBA" id="ARBA00009784"/>
    </source>
</evidence>
<evidence type="ECO:0000256" key="4">
    <source>
        <dbReference type="ARBA" id="ARBA00022692"/>
    </source>
</evidence>
<keyword evidence="9" id="KW-1185">Reference proteome</keyword>
<evidence type="ECO:0000313" key="9">
    <source>
        <dbReference type="Proteomes" id="UP000193207"/>
    </source>
</evidence>
<feature type="transmembrane region" description="Helical" evidence="7">
    <location>
        <begin position="6"/>
        <end position="29"/>
    </location>
</feature>
<organism evidence="8 9">
    <name type="scientific">Roseovarius halotolerans</name>
    <dbReference type="NCBI Taxonomy" id="505353"/>
    <lineage>
        <taxon>Bacteria</taxon>
        <taxon>Pseudomonadati</taxon>
        <taxon>Pseudomonadota</taxon>
        <taxon>Alphaproteobacteria</taxon>
        <taxon>Rhodobacterales</taxon>
        <taxon>Roseobacteraceae</taxon>
        <taxon>Roseovarius</taxon>
    </lineage>
</organism>
<evidence type="ECO:0000256" key="5">
    <source>
        <dbReference type="ARBA" id="ARBA00022989"/>
    </source>
</evidence>
<evidence type="ECO:0000313" key="8">
    <source>
        <dbReference type="EMBL" id="SLN24165.1"/>
    </source>
</evidence>
<protein>
    <recommendedName>
        <fullName evidence="7">UPF0056 membrane protein</fullName>
    </recommendedName>
</protein>
<dbReference type="InterPro" id="IPR002771">
    <property type="entry name" value="Multi_antbiot-R_MarC"/>
</dbReference>
<dbReference type="PANTHER" id="PTHR33508:SF1">
    <property type="entry name" value="UPF0056 MEMBRANE PROTEIN YHCE"/>
    <property type="match status" value="1"/>
</dbReference>